<keyword evidence="1" id="KW-1133">Transmembrane helix</keyword>
<evidence type="ECO:0000313" key="4">
    <source>
        <dbReference type="Proteomes" id="UP000007939"/>
    </source>
</evidence>
<dbReference type="HOGENOM" id="CLU_993592_0_0_12"/>
<dbReference type="Proteomes" id="UP000007939">
    <property type="component" value="Chromosome"/>
</dbReference>
<gene>
    <name evidence="3" type="ordered locus">Spico_0950</name>
</gene>
<dbReference type="InterPro" id="IPR016032">
    <property type="entry name" value="Sig_transdc_resp-reg_C-effctor"/>
</dbReference>
<dbReference type="SMART" id="SM00421">
    <property type="entry name" value="HTH_LUXR"/>
    <property type="match status" value="1"/>
</dbReference>
<dbReference type="AlphaFoldDB" id="F4GIP0"/>
<evidence type="ECO:0000313" key="3">
    <source>
        <dbReference type="EMBL" id="AEC02174.1"/>
    </source>
</evidence>
<keyword evidence="4" id="KW-1185">Reference proteome</keyword>
<dbReference type="Pfam" id="PF00196">
    <property type="entry name" value="GerE"/>
    <property type="match status" value="1"/>
</dbReference>
<accession>F4GIP0</accession>
<keyword evidence="1" id="KW-0472">Membrane</keyword>
<organism evidence="3 4">
    <name type="scientific">Parasphaerochaeta coccoides (strain ATCC BAA-1237 / DSM 17374 / SPN1)</name>
    <name type="common">Sphaerochaeta coccoides</name>
    <dbReference type="NCBI Taxonomy" id="760011"/>
    <lineage>
        <taxon>Bacteria</taxon>
        <taxon>Pseudomonadati</taxon>
        <taxon>Spirochaetota</taxon>
        <taxon>Spirochaetia</taxon>
        <taxon>Spirochaetales</taxon>
        <taxon>Sphaerochaetaceae</taxon>
        <taxon>Parasphaerochaeta</taxon>
    </lineage>
</organism>
<sequence length="280" mass="31866">MAKNRQKLFGVILLCVALMILAANLMYGHFFKPGGIDANFFTLDIIVLVSSLPIIMVTCLWESIVFEIIQCIILYCLGAIAIFININSFRGWGLFTLSVSLAYLYHFLDRRFLLKTLVPLSILICLGVTGEWYEGIPFFSGLYFFIIIFFFVLLGSIVFFIVDEKKRKMRALEAAIENQNAMLHKLSFQTPDSVIREIEDTKQAMVTLTLKEKQLLEVYCNSQGSLKNKELADILETTENSIKSSFLRIRKKLGVNSRAQLCVRYHEMGEEVGVSEIIGK</sequence>
<keyword evidence="1" id="KW-0812">Transmembrane</keyword>
<name>F4GIP0_PARC1</name>
<dbReference type="EMBL" id="CP002659">
    <property type="protein sequence ID" value="AEC02174.1"/>
    <property type="molecule type" value="Genomic_DNA"/>
</dbReference>
<evidence type="ECO:0000256" key="1">
    <source>
        <dbReference type="SAM" id="Phobius"/>
    </source>
</evidence>
<feature type="transmembrane region" description="Helical" evidence="1">
    <location>
        <begin position="64"/>
        <end position="83"/>
    </location>
</feature>
<dbReference type="KEGG" id="scc:Spico_0950"/>
<proteinExistence type="predicted"/>
<feature type="transmembrane region" description="Helical" evidence="1">
    <location>
        <begin position="142"/>
        <end position="162"/>
    </location>
</feature>
<feature type="domain" description="HTH luxR-type" evidence="2">
    <location>
        <begin position="205"/>
        <end position="265"/>
    </location>
</feature>
<dbReference type="InterPro" id="IPR036388">
    <property type="entry name" value="WH-like_DNA-bd_sf"/>
</dbReference>
<dbReference type="Gene3D" id="1.10.10.10">
    <property type="entry name" value="Winged helix-like DNA-binding domain superfamily/Winged helix DNA-binding domain"/>
    <property type="match status" value="1"/>
</dbReference>
<reference evidence="3 4" key="2">
    <citation type="journal article" date="2012" name="Stand. Genomic Sci.">
        <title>Complete genome sequence of the termite hindgut bacterium Spirochaeta coccoides type strain (SPN1(T)), reclassification in the genus Sphaerochaeta as Sphaerochaeta coccoides comb. nov. and emendations of the family Spirochaetaceae and the genus Sphaerochaeta.</title>
        <authorList>
            <person name="Abt B."/>
            <person name="Han C."/>
            <person name="Scheuner C."/>
            <person name="Lu M."/>
            <person name="Lapidus A."/>
            <person name="Nolan M."/>
            <person name="Lucas S."/>
            <person name="Hammon N."/>
            <person name="Deshpande S."/>
            <person name="Cheng J.F."/>
            <person name="Tapia R."/>
            <person name="Goodwin L.A."/>
            <person name="Pitluck S."/>
            <person name="Liolios K."/>
            <person name="Pagani I."/>
            <person name="Ivanova N."/>
            <person name="Mavromatis K."/>
            <person name="Mikhailova N."/>
            <person name="Huntemann M."/>
            <person name="Pati A."/>
            <person name="Chen A."/>
            <person name="Palaniappan K."/>
            <person name="Land M."/>
            <person name="Hauser L."/>
            <person name="Brambilla E.M."/>
            <person name="Rohde M."/>
            <person name="Spring S."/>
            <person name="Gronow S."/>
            <person name="Goker M."/>
            <person name="Woyke T."/>
            <person name="Bristow J."/>
            <person name="Eisen J.A."/>
            <person name="Markowitz V."/>
            <person name="Hugenholtz P."/>
            <person name="Kyrpides N.C."/>
            <person name="Klenk H.P."/>
            <person name="Detter J.C."/>
        </authorList>
    </citation>
    <scope>NUCLEOTIDE SEQUENCE [LARGE SCALE GENOMIC DNA]</scope>
    <source>
        <strain evidence="4">ATCC BAA-1237 / DSM 17374 / SPN1</strain>
    </source>
</reference>
<dbReference type="GO" id="GO:0003677">
    <property type="term" value="F:DNA binding"/>
    <property type="evidence" value="ECO:0007669"/>
    <property type="project" value="InterPro"/>
</dbReference>
<dbReference type="GO" id="GO:0006355">
    <property type="term" value="P:regulation of DNA-templated transcription"/>
    <property type="evidence" value="ECO:0007669"/>
    <property type="project" value="InterPro"/>
</dbReference>
<evidence type="ECO:0000259" key="2">
    <source>
        <dbReference type="SMART" id="SM00421"/>
    </source>
</evidence>
<feature type="transmembrane region" description="Helical" evidence="1">
    <location>
        <begin position="89"/>
        <end position="105"/>
    </location>
</feature>
<protein>
    <submittedName>
        <fullName evidence="3">Regulatory protein LuxR</fullName>
    </submittedName>
</protein>
<reference evidence="4" key="1">
    <citation type="submission" date="2011-04" db="EMBL/GenBank/DDBJ databases">
        <title>The complete genome of Spirochaeta coccoides DSM 17374.</title>
        <authorList>
            <person name="Lucas S."/>
            <person name="Copeland A."/>
            <person name="Lapidus A."/>
            <person name="Bruce D."/>
            <person name="Goodwin L."/>
            <person name="Pitluck S."/>
            <person name="Peters L."/>
            <person name="Kyrpides N."/>
            <person name="Mavromatis K."/>
            <person name="Pagani I."/>
            <person name="Ivanova N."/>
            <person name="Ovchinnikova G."/>
            <person name="Lu M."/>
            <person name="Detter J.C."/>
            <person name="Tapia R."/>
            <person name="Han C."/>
            <person name="Land M."/>
            <person name="Hauser L."/>
            <person name="Markowitz V."/>
            <person name="Cheng J.-F."/>
            <person name="Hugenholtz P."/>
            <person name="Woyke T."/>
            <person name="Wu D."/>
            <person name="Spring S."/>
            <person name="Schroeder M."/>
            <person name="Brambilla E."/>
            <person name="Klenk H.-P."/>
            <person name="Eisen J.A."/>
        </authorList>
    </citation>
    <scope>NUCLEOTIDE SEQUENCE [LARGE SCALE GENOMIC DNA]</scope>
    <source>
        <strain evidence="4">ATCC BAA-1237 / DSM 17374 / SPN1</strain>
    </source>
</reference>
<feature type="transmembrane region" description="Helical" evidence="1">
    <location>
        <begin position="38"/>
        <end position="57"/>
    </location>
</feature>
<dbReference type="SUPFAM" id="SSF46894">
    <property type="entry name" value="C-terminal effector domain of the bipartite response regulators"/>
    <property type="match status" value="1"/>
</dbReference>
<feature type="transmembrane region" description="Helical" evidence="1">
    <location>
        <begin position="112"/>
        <end position="130"/>
    </location>
</feature>
<dbReference type="InterPro" id="IPR000792">
    <property type="entry name" value="Tscrpt_reg_LuxR_C"/>
</dbReference>